<dbReference type="InterPro" id="IPR003597">
    <property type="entry name" value="Ig_C1-set"/>
</dbReference>
<evidence type="ECO:0000256" key="1">
    <source>
        <dbReference type="ARBA" id="ARBA00023157"/>
    </source>
</evidence>
<dbReference type="InterPro" id="IPR003006">
    <property type="entry name" value="Ig/MHC_CS"/>
</dbReference>
<feature type="signal peptide" evidence="3">
    <location>
        <begin position="1"/>
        <end position="19"/>
    </location>
</feature>
<keyword evidence="1" id="KW-1015">Disulfide bond</keyword>
<proteinExistence type="evidence at transcript level"/>
<name>A2RVA3_XENLA</name>
<reference evidence="5" key="1">
    <citation type="submission" date="2007-02" db="EMBL/GenBank/DDBJ databases">
        <authorList>
            <consortium name="NIH - Xenopus Gene Collection (XGC) project"/>
        </authorList>
    </citation>
    <scope>NUCLEOTIDE SEQUENCE [LARGE SCALE MRNA]</scope>
    <source>
        <tissue evidence="5">Whole</tissue>
    </source>
</reference>
<accession>A2RVA3</accession>
<dbReference type="SMART" id="SM00407">
    <property type="entry name" value="IGc1"/>
    <property type="match status" value="1"/>
</dbReference>
<evidence type="ECO:0000313" key="5">
    <source>
        <dbReference type="EMBL" id="AAI33249.1"/>
    </source>
</evidence>
<keyword evidence="3" id="KW-0732">Signal</keyword>
<feature type="chain" id="PRO_5002645377" description="Ig-like domain-containing protein" evidence="3">
    <location>
        <begin position="20"/>
        <end position="239"/>
    </location>
</feature>
<evidence type="ECO:0000256" key="2">
    <source>
        <dbReference type="ARBA" id="ARBA00023319"/>
    </source>
</evidence>
<sequence>MSNILILLLMISFSSCSDSQNVVTQDSAVSVLPGGSVGLSCSWTGGSVTGTNHPNWIHQTPGSIPKLAVGSWGTGNQNYRPSGTPERFTGAITGGKAVLSISRAQAEDDGVYYCALWTGSAWIFGGGTQLTVITGDVKAPSVSIFAPSEEEIATKKATVVCSLSDFTPRGATVKWLVDGKEQTDSVQSSGLSKQSDNLYMESSYLSLTADQWLRHETYSCKVSHQGKEIIQTLKRSECV</sequence>
<dbReference type="SMART" id="SM00409">
    <property type="entry name" value="IG"/>
    <property type="match status" value="1"/>
</dbReference>
<dbReference type="FunFam" id="2.60.40.10:FF:000283">
    <property type="entry name" value="Immunoglobulin kappa constant"/>
    <property type="match status" value="1"/>
</dbReference>
<dbReference type="Pfam" id="PF07686">
    <property type="entry name" value="V-set"/>
    <property type="match status" value="1"/>
</dbReference>
<dbReference type="InterPro" id="IPR013783">
    <property type="entry name" value="Ig-like_fold"/>
</dbReference>
<feature type="domain" description="Ig-like" evidence="4">
    <location>
        <begin position="140"/>
        <end position="236"/>
    </location>
</feature>
<feature type="domain" description="Ig-like" evidence="4">
    <location>
        <begin position="20"/>
        <end position="114"/>
    </location>
</feature>
<dbReference type="InterPro" id="IPR007110">
    <property type="entry name" value="Ig-like_dom"/>
</dbReference>
<dbReference type="PANTHER" id="PTHR23411">
    <property type="entry name" value="TAPASIN"/>
    <property type="match status" value="1"/>
</dbReference>
<protein>
    <recommendedName>
        <fullName evidence="4">Ig-like domain-containing protein</fullName>
    </recommendedName>
</protein>
<keyword evidence="2" id="KW-0393">Immunoglobulin domain</keyword>
<dbReference type="InterPro" id="IPR003599">
    <property type="entry name" value="Ig_sub"/>
</dbReference>
<dbReference type="SMART" id="SM00406">
    <property type="entry name" value="IGv"/>
    <property type="match status" value="1"/>
</dbReference>
<dbReference type="Pfam" id="PF07654">
    <property type="entry name" value="C1-set"/>
    <property type="match status" value="1"/>
</dbReference>
<dbReference type="InterPro" id="IPR036179">
    <property type="entry name" value="Ig-like_dom_sf"/>
</dbReference>
<evidence type="ECO:0000256" key="3">
    <source>
        <dbReference type="SAM" id="SignalP"/>
    </source>
</evidence>
<dbReference type="PROSITE" id="PS50835">
    <property type="entry name" value="IG_LIKE"/>
    <property type="match status" value="2"/>
</dbReference>
<evidence type="ECO:0000259" key="4">
    <source>
        <dbReference type="PROSITE" id="PS50835"/>
    </source>
</evidence>
<dbReference type="EMBL" id="BC133248">
    <property type="protein sequence ID" value="AAI33249.1"/>
    <property type="molecule type" value="mRNA"/>
</dbReference>
<organism evidence="5">
    <name type="scientific">Xenopus laevis</name>
    <name type="common">African clawed frog</name>
    <dbReference type="NCBI Taxonomy" id="8355"/>
    <lineage>
        <taxon>Eukaryota</taxon>
        <taxon>Metazoa</taxon>
        <taxon>Chordata</taxon>
        <taxon>Craniata</taxon>
        <taxon>Vertebrata</taxon>
        <taxon>Euteleostomi</taxon>
        <taxon>Amphibia</taxon>
        <taxon>Batrachia</taxon>
        <taxon>Anura</taxon>
        <taxon>Pipoidea</taxon>
        <taxon>Pipidae</taxon>
        <taxon>Xenopodinae</taxon>
        <taxon>Xenopus</taxon>
        <taxon>Xenopus</taxon>
    </lineage>
</organism>
<dbReference type="Gene3D" id="2.60.40.10">
    <property type="entry name" value="Immunoglobulins"/>
    <property type="match status" value="2"/>
</dbReference>
<dbReference type="PROSITE" id="PS00290">
    <property type="entry name" value="IG_MHC"/>
    <property type="match status" value="1"/>
</dbReference>
<dbReference type="InterPro" id="IPR013106">
    <property type="entry name" value="Ig_V-set"/>
</dbReference>
<dbReference type="CDD" id="cd07699">
    <property type="entry name" value="IgC1_L"/>
    <property type="match status" value="1"/>
</dbReference>
<dbReference type="InterPro" id="IPR050380">
    <property type="entry name" value="Immune_Resp_Modulators"/>
</dbReference>
<dbReference type="SUPFAM" id="SSF48726">
    <property type="entry name" value="Immunoglobulin"/>
    <property type="match status" value="2"/>
</dbReference>
<dbReference type="AlphaFoldDB" id="A2RVA3"/>